<name>A0A392QTC9_9FABA</name>
<proteinExistence type="predicted"/>
<keyword evidence="2" id="KW-1185">Reference proteome</keyword>
<sequence>MDYILVFKVKKAPTAIGTVKVVCMFGDLMEIHVEVEAKGTIHDLKVQMQKVLDIIGLGNRDTHVTQKGNILSDDKMIQTLESHTINATFV</sequence>
<evidence type="ECO:0008006" key="3">
    <source>
        <dbReference type="Google" id="ProtNLM"/>
    </source>
</evidence>
<dbReference type="EMBL" id="LXQA010157397">
    <property type="protein sequence ID" value="MCI27104.1"/>
    <property type="molecule type" value="Genomic_DNA"/>
</dbReference>
<dbReference type="AlphaFoldDB" id="A0A392QTC9"/>
<organism evidence="1 2">
    <name type="scientific">Trifolium medium</name>
    <dbReference type="NCBI Taxonomy" id="97028"/>
    <lineage>
        <taxon>Eukaryota</taxon>
        <taxon>Viridiplantae</taxon>
        <taxon>Streptophyta</taxon>
        <taxon>Embryophyta</taxon>
        <taxon>Tracheophyta</taxon>
        <taxon>Spermatophyta</taxon>
        <taxon>Magnoliopsida</taxon>
        <taxon>eudicotyledons</taxon>
        <taxon>Gunneridae</taxon>
        <taxon>Pentapetalae</taxon>
        <taxon>rosids</taxon>
        <taxon>fabids</taxon>
        <taxon>Fabales</taxon>
        <taxon>Fabaceae</taxon>
        <taxon>Papilionoideae</taxon>
        <taxon>50 kb inversion clade</taxon>
        <taxon>NPAAA clade</taxon>
        <taxon>Hologalegina</taxon>
        <taxon>IRL clade</taxon>
        <taxon>Trifolieae</taxon>
        <taxon>Trifolium</taxon>
    </lineage>
</organism>
<comment type="caution">
    <text evidence="1">The sequence shown here is derived from an EMBL/GenBank/DDBJ whole genome shotgun (WGS) entry which is preliminary data.</text>
</comment>
<evidence type="ECO:0000313" key="2">
    <source>
        <dbReference type="Proteomes" id="UP000265520"/>
    </source>
</evidence>
<evidence type="ECO:0000313" key="1">
    <source>
        <dbReference type="EMBL" id="MCI27104.1"/>
    </source>
</evidence>
<protein>
    <recommendedName>
        <fullName evidence="3">Ubiquitin-like domain-containing protein</fullName>
    </recommendedName>
</protein>
<reference evidence="1 2" key="1">
    <citation type="journal article" date="2018" name="Front. Plant Sci.">
        <title>Red Clover (Trifolium pratense) and Zigzag Clover (T. medium) - A Picture of Genomic Similarities and Differences.</title>
        <authorList>
            <person name="Dluhosova J."/>
            <person name="Istvanek J."/>
            <person name="Nedelnik J."/>
            <person name="Repkova J."/>
        </authorList>
    </citation>
    <scope>NUCLEOTIDE SEQUENCE [LARGE SCALE GENOMIC DNA]</scope>
    <source>
        <strain evidence="2">cv. 10/8</strain>
        <tissue evidence="1">Leaf</tissue>
    </source>
</reference>
<accession>A0A392QTC9</accession>
<dbReference type="Proteomes" id="UP000265520">
    <property type="component" value="Unassembled WGS sequence"/>
</dbReference>